<proteinExistence type="predicted"/>
<dbReference type="InterPro" id="IPR010985">
    <property type="entry name" value="Ribbon_hlx_hlx"/>
</dbReference>
<dbReference type="AlphaFoldDB" id="A0A937CM06"/>
<evidence type="ECO:0000313" key="2">
    <source>
        <dbReference type="EMBL" id="MBL0370419.1"/>
    </source>
</evidence>
<dbReference type="Pfam" id="PF22513">
    <property type="entry name" value="FitA-like_RHH"/>
    <property type="match status" value="1"/>
</dbReference>
<evidence type="ECO:0000313" key="3">
    <source>
        <dbReference type="Proteomes" id="UP000633219"/>
    </source>
</evidence>
<protein>
    <recommendedName>
        <fullName evidence="1">Antitoxin FitA-like ribbon-helix-helix domain-containing protein</fullName>
    </recommendedName>
</protein>
<name>A0A937CM06_9HYPH</name>
<gene>
    <name evidence="2" type="ORF">JJB09_00110</name>
</gene>
<reference evidence="2" key="1">
    <citation type="submission" date="2021-01" db="EMBL/GenBank/DDBJ databases">
        <title>Rhizobium sp. strain KVB221 16S ribosomal RNA gene Genome sequencing and assembly.</title>
        <authorList>
            <person name="Kang M."/>
        </authorList>
    </citation>
    <scope>NUCLEOTIDE SEQUENCE</scope>
    <source>
        <strain evidence="2">KVB221</strain>
    </source>
</reference>
<comment type="caution">
    <text evidence="2">The sequence shown here is derived from an EMBL/GenBank/DDBJ whole genome shotgun (WGS) entry which is preliminary data.</text>
</comment>
<organism evidence="2 3">
    <name type="scientific">Rhizobium setariae</name>
    <dbReference type="NCBI Taxonomy" id="2801340"/>
    <lineage>
        <taxon>Bacteria</taxon>
        <taxon>Pseudomonadati</taxon>
        <taxon>Pseudomonadota</taxon>
        <taxon>Alphaproteobacteria</taxon>
        <taxon>Hyphomicrobiales</taxon>
        <taxon>Rhizobiaceae</taxon>
        <taxon>Rhizobium/Agrobacterium group</taxon>
        <taxon>Rhizobium</taxon>
    </lineage>
</organism>
<evidence type="ECO:0000259" key="1">
    <source>
        <dbReference type="Pfam" id="PF22513"/>
    </source>
</evidence>
<dbReference type="EMBL" id="JAEQNC010000001">
    <property type="protein sequence ID" value="MBL0370419.1"/>
    <property type="molecule type" value="Genomic_DNA"/>
</dbReference>
<dbReference type="GO" id="GO:0006355">
    <property type="term" value="P:regulation of DNA-templated transcription"/>
    <property type="evidence" value="ECO:0007669"/>
    <property type="project" value="InterPro"/>
</dbReference>
<dbReference type="SUPFAM" id="SSF47598">
    <property type="entry name" value="Ribbon-helix-helix"/>
    <property type="match status" value="1"/>
</dbReference>
<feature type="domain" description="Antitoxin FitA-like ribbon-helix-helix" evidence="1">
    <location>
        <begin position="5"/>
        <end position="41"/>
    </location>
</feature>
<dbReference type="Gene3D" id="1.10.1220.10">
    <property type="entry name" value="Met repressor-like"/>
    <property type="match status" value="1"/>
</dbReference>
<dbReference type="InterPro" id="IPR013321">
    <property type="entry name" value="Arc_rbn_hlx_hlx"/>
</dbReference>
<dbReference type="Proteomes" id="UP000633219">
    <property type="component" value="Unassembled WGS sequence"/>
</dbReference>
<accession>A0A937CM06</accession>
<sequence>MSQTLRVENVDDEIVKKLSDRAVRHGRTIEAEHRAILMQALDAKLSFEELAGKMREMLEGRHHTQSEILMLEGRDDR</sequence>
<dbReference type="InterPro" id="IPR053853">
    <property type="entry name" value="FitA-like_RHH"/>
</dbReference>
<keyword evidence="3" id="KW-1185">Reference proteome</keyword>